<proteinExistence type="predicted"/>
<comment type="caution">
    <text evidence="1">The sequence shown here is derived from an EMBL/GenBank/DDBJ whole genome shotgun (WGS) entry which is preliminary data.</text>
</comment>
<organism evidence="1 2">
    <name type="scientific">Pseudarthrobacter siccitolerans</name>
    <dbReference type="NCBI Taxonomy" id="861266"/>
    <lineage>
        <taxon>Bacteria</taxon>
        <taxon>Bacillati</taxon>
        <taxon>Actinomycetota</taxon>
        <taxon>Actinomycetes</taxon>
        <taxon>Micrococcales</taxon>
        <taxon>Micrococcaceae</taxon>
        <taxon>Pseudarthrobacter</taxon>
    </lineage>
</organism>
<keyword evidence="2" id="KW-1185">Reference proteome</keyword>
<evidence type="ECO:0000313" key="2">
    <source>
        <dbReference type="Proteomes" id="UP000035722"/>
    </source>
</evidence>
<dbReference type="AlphaFoldDB" id="A0A024H2X4"/>
<sequence>MRIPEVPDRMTFVDAGNVDVSFLGHDYYAASAPVLRDIHWLLYGLPAGSRFGMQHHNDSGRLTLRASH</sequence>
<name>A0A024H2X4_9MICC</name>
<reference evidence="2" key="1">
    <citation type="journal article" date="2014" name="Genome Announc.">
        <title>Genome Sequence of Arthrobacter siccitolerans 4J27, a Xeroprotectant-Producing Desiccation-Tolerant Microorganism.</title>
        <authorList>
            <person name="Manzanera M."/>
            <person name="Santa-Cruz-Calvo L."/>
            <person name="Vilchez J.I."/>
            <person name="Garcia-Fontana C."/>
            <person name="Silva-Castro G.A."/>
            <person name="Calvo C."/>
            <person name="Gonzalez-Lopez J."/>
        </authorList>
    </citation>
    <scope>NUCLEOTIDE SEQUENCE [LARGE SCALE GENOMIC DNA]</scope>
    <source>
        <strain evidence="2">4J27</strain>
    </source>
</reference>
<evidence type="ECO:0000313" key="1">
    <source>
        <dbReference type="EMBL" id="CCQ46363.1"/>
    </source>
</evidence>
<dbReference type="Proteomes" id="UP000035722">
    <property type="component" value="Unassembled WGS sequence"/>
</dbReference>
<dbReference type="EMBL" id="CAQI01000044">
    <property type="protein sequence ID" value="CCQ46363.1"/>
    <property type="molecule type" value="Genomic_DNA"/>
</dbReference>
<protein>
    <submittedName>
        <fullName evidence="1">Uncharacterized protein</fullName>
    </submittedName>
</protein>
<gene>
    <name evidence="1" type="ORF">ARTSIC4J27_2326</name>
</gene>
<accession>A0A024H2X4</accession>